<gene>
    <name evidence="1" type="ORF">V1478_016506</name>
</gene>
<evidence type="ECO:0000313" key="1">
    <source>
        <dbReference type="EMBL" id="KAL2713949.1"/>
    </source>
</evidence>
<keyword evidence="2" id="KW-1185">Reference proteome</keyword>
<protein>
    <submittedName>
        <fullName evidence="1">Uncharacterized protein</fullName>
    </submittedName>
</protein>
<proteinExistence type="predicted"/>
<sequence>MFLRRWRKEITVRMESGACVLDVRLRGIVFNVPNVRVNWEGKLDLHFSANDQYTLRGLLLQEKVGAGNGFDLVSHLSTFTVQAIRNGARIREYKFQRELCKITLLSSVHIPINLT</sequence>
<dbReference type="EMBL" id="JAUDFV010000157">
    <property type="protein sequence ID" value="KAL2713949.1"/>
    <property type="molecule type" value="Genomic_DNA"/>
</dbReference>
<reference evidence="1 2" key="1">
    <citation type="journal article" date="2024" name="Ann. Entomol. Soc. Am.">
        <title>Genomic analyses of the southern and eastern yellowjacket wasps (Hymenoptera: Vespidae) reveal evolutionary signatures of social life.</title>
        <authorList>
            <person name="Catto M.A."/>
            <person name="Caine P.B."/>
            <person name="Orr S.E."/>
            <person name="Hunt B.G."/>
            <person name="Goodisman M.A.D."/>
        </authorList>
    </citation>
    <scope>NUCLEOTIDE SEQUENCE [LARGE SCALE GENOMIC DNA]</scope>
    <source>
        <strain evidence="1">233</strain>
        <tissue evidence="1">Head and thorax</tissue>
    </source>
</reference>
<dbReference type="Proteomes" id="UP001607302">
    <property type="component" value="Unassembled WGS sequence"/>
</dbReference>
<comment type="caution">
    <text evidence="1">The sequence shown here is derived from an EMBL/GenBank/DDBJ whole genome shotgun (WGS) entry which is preliminary data.</text>
</comment>
<dbReference type="AlphaFoldDB" id="A0ABD2A023"/>
<organism evidence="1 2">
    <name type="scientific">Vespula squamosa</name>
    <name type="common">Southern yellow jacket</name>
    <name type="synonym">Wasp</name>
    <dbReference type="NCBI Taxonomy" id="30214"/>
    <lineage>
        <taxon>Eukaryota</taxon>
        <taxon>Metazoa</taxon>
        <taxon>Ecdysozoa</taxon>
        <taxon>Arthropoda</taxon>
        <taxon>Hexapoda</taxon>
        <taxon>Insecta</taxon>
        <taxon>Pterygota</taxon>
        <taxon>Neoptera</taxon>
        <taxon>Endopterygota</taxon>
        <taxon>Hymenoptera</taxon>
        <taxon>Apocrita</taxon>
        <taxon>Aculeata</taxon>
        <taxon>Vespoidea</taxon>
        <taxon>Vespidae</taxon>
        <taxon>Vespinae</taxon>
        <taxon>Vespula</taxon>
    </lineage>
</organism>
<name>A0ABD2A023_VESSQ</name>
<evidence type="ECO:0000313" key="2">
    <source>
        <dbReference type="Proteomes" id="UP001607302"/>
    </source>
</evidence>
<accession>A0ABD2A023</accession>